<reference evidence="4 5" key="1">
    <citation type="submission" date="2017-01" db="EMBL/GenBank/DDBJ databases">
        <title>Novel large sulfur bacteria in the metagenomes of groundwater-fed chemosynthetic microbial mats in the Lake Huron basin.</title>
        <authorList>
            <person name="Sharrar A.M."/>
            <person name="Flood B.E."/>
            <person name="Bailey J.V."/>
            <person name="Jones D.S."/>
            <person name="Biddanda B."/>
            <person name="Ruberg S.A."/>
            <person name="Marcus D.N."/>
            <person name="Dick G.J."/>
        </authorList>
    </citation>
    <scope>NUCLEOTIDE SEQUENCE [LARGE SCALE GENOMIC DNA]</scope>
    <source>
        <strain evidence="4">A8</strain>
    </source>
</reference>
<name>A0A1Y1QMV4_9GAMM</name>
<protein>
    <recommendedName>
        <fullName evidence="3">Outer membrane protein beta-barrel domain-containing protein</fullName>
    </recommendedName>
</protein>
<dbReference type="InterPro" id="IPR011250">
    <property type="entry name" value="OMP/PagP_B-barrel"/>
</dbReference>
<dbReference type="SUPFAM" id="SSF56925">
    <property type="entry name" value="OMPA-like"/>
    <property type="match status" value="1"/>
</dbReference>
<organism evidence="4 5">
    <name type="scientific">Thiothrix lacustris</name>
    <dbReference type="NCBI Taxonomy" id="525917"/>
    <lineage>
        <taxon>Bacteria</taxon>
        <taxon>Pseudomonadati</taxon>
        <taxon>Pseudomonadota</taxon>
        <taxon>Gammaproteobacteria</taxon>
        <taxon>Thiotrichales</taxon>
        <taxon>Thiotrichaceae</taxon>
        <taxon>Thiothrix</taxon>
    </lineage>
</organism>
<feature type="domain" description="Outer membrane protein beta-barrel" evidence="3">
    <location>
        <begin position="9"/>
        <end position="165"/>
    </location>
</feature>
<evidence type="ECO:0000313" key="4">
    <source>
        <dbReference type="EMBL" id="OQX09389.1"/>
    </source>
</evidence>
<evidence type="ECO:0000313" key="5">
    <source>
        <dbReference type="Proteomes" id="UP000192491"/>
    </source>
</evidence>
<proteinExistence type="predicted"/>
<evidence type="ECO:0000256" key="1">
    <source>
        <dbReference type="ARBA" id="ARBA00022729"/>
    </source>
</evidence>
<sequence length="169" mass="17361">MKKQLLIAALAVCATGQVMAADDLFGSSSEGDGGTIYGGVSLGKTQADCTGSAECDSSNWKLYGGYEITSDIAVEGAYHSIASSGSDKVTGISAAGLYSMPVADNLEAFGKAGMIAWDSDGTDNGTDFLLGAGATYKMDENWGVRGEYERIGGDIKANMYSVGAVFSTL</sequence>
<evidence type="ECO:0000259" key="3">
    <source>
        <dbReference type="Pfam" id="PF13505"/>
    </source>
</evidence>
<evidence type="ECO:0000256" key="2">
    <source>
        <dbReference type="SAM" id="SignalP"/>
    </source>
</evidence>
<dbReference type="EMBL" id="MTEJ01000144">
    <property type="protein sequence ID" value="OQX09389.1"/>
    <property type="molecule type" value="Genomic_DNA"/>
</dbReference>
<dbReference type="Pfam" id="PF13505">
    <property type="entry name" value="OMP_b-brl"/>
    <property type="match status" value="1"/>
</dbReference>
<keyword evidence="1 2" id="KW-0732">Signal</keyword>
<dbReference type="InterPro" id="IPR027385">
    <property type="entry name" value="Beta-barrel_OMP"/>
</dbReference>
<dbReference type="Gene3D" id="2.40.160.20">
    <property type="match status" value="1"/>
</dbReference>
<feature type="signal peptide" evidence="2">
    <location>
        <begin position="1"/>
        <end position="20"/>
    </location>
</feature>
<dbReference type="AlphaFoldDB" id="A0A1Y1QMV4"/>
<dbReference type="Proteomes" id="UP000192491">
    <property type="component" value="Unassembled WGS sequence"/>
</dbReference>
<gene>
    <name evidence="4" type="ORF">BWK73_22930</name>
</gene>
<accession>A0A1Y1QMV4</accession>
<comment type="caution">
    <text evidence="4">The sequence shown here is derived from an EMBL/GenBank/DDBJ whole genome shotgun (WGS) entry which is preliminary data.</text>
</comment>
<feature type="chain" id="PRO_5010990961" description="Outer membrane protein beta-barrel domain-containing protein" evidence="2">
    <location>
        <begin position="21"/>
        <end position="169"/>
    </location>
</feature>